<keyword evidence="5" id="KW-0560">Oxidoreductase</keyword>
<evidence type="ECO:0000313" key="6">
    <source>
        <dbReference type="EMBL" id="KSU84137.1"/>
    </source>
</evidence>
<dbReference type="OrthoDB" id="9778912at2"/>
<dbReference type="EMBL" id="LNQN01000001">
    <property type="protein sequence ID" value="KSU84137.1"/>
    <property type="molecule type" value="Genomic_DNA"/>
</dbReference>
<dbReference type="PANTHER" id="PTHR32332">
    <property type="entry name" value="2-NITROPROPANE DIOXYGENASE"/>
    <property type="match status" value="1"/>
</dbReference>
<comment type="caution">
    <text evidence="6">The sequence shown here is derived from an EMBL/GenBank/DDBJ whole genome shotgun (WGS) entry which is preliminary data.</text>
</comment>
<dbReference type="Proteomes" id="UP000054099">
    <property type="component" value="Unassembled WGS sequence"/>
</dbReference>
<dbReference type="AlphaFoldDB" id="A0A0V8JAX5"/>
<evidence type="ECO:0000256" key="4">
    <source>
        <dbReference type="ARBA" id="ARBA00022643"/>
    </source>
</evidence>
<evidence type="ECO:0000256" key="3">
    <source>
        <dbReference type="ARBA" id="ARBA00022630"/>
    </source>
</evidence>
<dbReference type="PANTHER" id="PTHR32332:SF20">
    <property type="entry name" value="2-NITROPROPANE DIOXYGENASE-LIKE PROTEIN"/>
    <property type="match status" value="1"/>
</dbReference>
<gene>
    <name evidence="6" type="ORF">AS030_00780</name>
</gene>
<dbReference type="Gene3D" id="3.20.20.70">
    <property type="entry name" value="Aldolase class I"/>
    <property type="match status" value="1"/>
</dbReference>
<comment type="function">
    <text evidence="1">Nitronate monooxygenase that uses molecular oxygen to catalyze the oxidative denitrification of alkyl nitronates. Acts on propionate 3-nitronate (P3N), the presumed physiological substrate. Probably functions in the detoxification of P3N, a metabolic poison produced by plants and fungi as a defense mechanism.</text>
</comment>
<dbReference type="InterPro" id="IPR013785">
    <property type="entry name" value="Aldolase_TIM"/>
</dbReference>
<keyword evidence="3" id="KW-0285">Flavoprotein</keyword>
<reference evidence="6 7" key="1">
    <citation type="journal article" date="2014" name="Antonie Van Leeuwenhoek">
        <title>Fictibacillus enclensis sp. nov., isolated from marine sediment.</title>
        <authorList>
            <person name="Dastager S.G."/>
            <person name="Mawlankar R."/>
            <person name="Srinivasan K."/>
            <person name="Tang S.K."/>
            <person name="Lee J.C."/>
            <person name="Ramana V.V."/>
            <person name="Shouche Y.S."/>
        </authorList>
    </citation>
    <scope>NUCLEOTIDE SEQUENCE [LARGE SCALE GENOMIC DNA]</scope>
    <source>
        <strain evidence="6 7">NIO-1003</strain>
    </source>
</reference>
<evidence type="ECO:0000256" key="2">
    <source>
        <dbReference type="ARBA" id="ARBA00013457"/>
    </source>
</evidence>
<keyword evidence="4" id="KW-0288">FMN</keyword>
<dbReference type="SUPFAM" id="SSF51412">
    <property type="entry name" value="Inosine monophosphate dehydrogenase (IMPDH)"/>
    <property type="match status" value="1"/>
</dbReference>
<protein>
    <recommendedName>
        <fullName evidence="2">Probable nitronate monooxygenase</fullName>
    </recommendedName>
</protein>
<keyword evidence="6" id="KW-0223">Dioxygenase</keyword>
<keyword evidence="7" id="KW-1185">Reference proteome</keyword>
<organism evidence="6 7">
    <name type="scientific">Fictibacillus enclensis</name>
    <dbReference type="NCBI Taxonomy" id="1017270"/>
    <lineage>
        <taxon>Bacteria</taxon>
        <taxon>Bacillati</taxon>
        <taxon>Bacillota</taxon>
        <taxon>Bacilli</taxon>
        <taxon>Bacillales</taxon>
        <taxon>Fictibacillaceae</taxon>
        <taxon>Fictibacillus</taxon>
    </lineage>
</organism>
<evidence type="ECO:0000313" key="7">
    <source>
        <dbReference type="Proteomes" id="UP000054099"/>
    </source>
</evidence>
<name>A0A0V8JAX5_9BACL</name>
<dbReference type="GO" id="GO:0051213">
    <property type="term" value="F:dioxygenase activity"/>
    <property type="evidence" value="ECO:0007669"/>
    <property type="project" value="UniProtKB-KW"/>
</dbReference>
<dbReference type="RefSeq" id="WP_061967317.1">
    <property type="nucleotide sequence ID" value="NZ_FMAV01000001.1"/>
</dbReference>
<evidence type="ECO:0000256" key="5">
    <source>
        <dbReference type="ARBA" id="ARBA00023002"/>
    </source>
</evidence>
<dbReference type="CDD" id="cd04730">
    <property type="entry name" value="NPD_like"/>
    <property type="match status" value="1"/>
</dbReference>
<dbReference type="InterPro" id="IPR004136">
    <property type="entry name" value="NMO"/>
</dbReference>
<sequence>MNRVCKQLGISYPVIQGGMGNASNAPLTAAISNAGALGTIGVGTRSPSEVERLIAETASKTEKPFAVNIPLAVASNLKEIFELIIKHRVPVVSLSAGNPAPYIPRLQAHGIKAMCVVGSVYHAQKAEDAGADVIVGEGYEAAGLNSPFETTTMTLIPQVADAINVPLVAAGGIGDGRGMAAAMVLGAEGVQLGTRFISVKEAPFHLRYQEALIKAGDRDTMIVGRSVGRIRRVMRTPYSEQLLSREEKGITLEEFNEVTAENRHLAGAMEGDFDNGYINSGQVAGLIKNVPSASELIQSIMEEASLALQGQAKETTQWQNVK</sequence>
<proteinExistence type="predicted"/>
<dbReference type="GO" id="GO:0018580">
    <property type="term" value="F:nitronate monooxygenase activity"/>
    <property type="evidence" value="ECO:0007669"/>
    <property type="project" value="InterPro"/>
</dbReference>
<evidence type="ECO:0000256" key="1">
    <source>
        <dbReference type="ARBA" id="ARBA00003535"/>
    </source>
</evidence>
<dbReference type="Pfam" id="PF03060">
    <property type="entry name" value="NMO"/>
    <property type="match status" value="2"/>
</dbReference>
<accession>A0A0V8JAX5</accession>